<reference evidence="2 3" key="1">
    <citation type="submission" date="2021-03" db="EMBL/GenBank/DDBJ databases">
        <title>Complete genome of Polaribacter_sp.SM13.</title>
        <authorList>
            <person name="Jeong S.W."/>
            <person name="Bae J.W."/>
        </authorList>
    </citation>
    <scope>NUCLEOTIDE SEQUENCE [LARGE SCALE GENOMIC DNA]</scope>
    <source>
        <strain evidence="2 3">SM13</strain>
    </source>
</reference>
<dbReference type="RefSeq" id="WP_208078095.1">
    <property type="nucleotide sequence ID" value="NZ_CP071869.1"/>
</dbReference>
<proteinExistence type="predicted"/>
<dbReference type="Pfam" id="PF05016">
    <property type="entry name" value="ParE_toxin"/>
    <property type="match status" value="1"/>
</dbReference>
<dbReference type="Gene3D" id="3.30.2310.20">
    <property type="entry name" value="RelE-like"/>
    <property type="match status" value="1"/>
</dbReference>
<organism evidence="2 3">
    <name type="scientific">Polaribacter cellanae</name>
    <dbReference type="NCBI Taxonomy" id="2818493"/>
    <lineage>
        <taxon>Bacteria</taxon>
        <taxon>Pseudomonadati</taxon>
        <taxon>Bacteroidota</taxon>
        <taxon>Flavobacteriia</taxon>
        <taxon>Flavobacteriales</taxon>
        <taxon>Flavobacteriaceae</taxon>
    </lineage>
</organism>
<gene>
    <name evidence="2" type="ORF">J3359_16155</name>
</gene>
<keyword evidence="3" id="KW-1185">Reference proteome</keyword>
<keyword evidence="1" id="KW-1277">Toxin-antitoxin system</keyword>
<dbReference type="AlphaFoldDB" id="A0A975H6S7"/>
<name>A0A975H6S7_9FLAO</name>
<evidence type="ECO:0000313" key="2">
    <source>
        <dbReference type="EMBL" id="QTE22318.1"/>
    </source>
</evidence>
<protein>
    <submittedName>
        <fullName evidence="2">Type II toxin-antitoxin system RelE/ParE family toxin</fullName>
    </submittedName>
</protein>
<evidence type="ECO:0000313" key="3">
    <source>
        <dbReference type="Proteomes" id="UP000663920"/>
    </source>
</evidence>
<dbReference type="InterPro" id="IPR007712">
    <property type="entry name" value="RelE/ParE_toxin"/>
</dbReference>
<evidence type="ECO:0000256" key="1">
    <source>
        <dbReference type="ARBA" id="ARBA00022649"/>
    </source>
</evidence>
<accession>A0A975H6S7</accession>
<dbReference type="InterPro" id="IPR035093">
    <property type="entry name" value="RelE/ParE_toxin_dom_sf"/>
</dbReference>
<dbReference type="KEGG" id="pcea:J3359_16155"/>
<sequence length="72" mass="8435">MLKIQVSKIKQKTEILKLQPEIGKVVKEMDNSKIREIILGNYRIIYKNVSDKQIDILMIHHGAKDMFQRIGN</sequence>
<dbReference type="Proteomes" id="UP000663920">
    <property type="component" value="Chromosome"/>
</dbReference>
<dbReference type="EMBL" id="CP071869">
    <property type="protein sequence ID" value="QTE22318.1"/>
    <property type="molecule type" value="Genomic_DNA"/>
</dbReference>